<keyword evidence="8 9" id="KW-0051">Antiviral defense</keyword>
<feature type="binding site" evidence="9">
    <location>
        <position position="31"/>
    </location>
    <ligand>
        <name>Mg(2+)</name>
        <dbReference type="ChEBI" id="CHEBI:18420"/>
        <note>catalytic</note>
    </ligand>
</feature>
<comment type="subunit">
    <text evidence="9">Homodimer, forms a heterotetramer with a Cas1 homodimer.</text>
</comment>
<evidence type="ECO:0000256" key="9">
    <source>
        <dbReference type="HAMAP-Rule" id="MF_01471"/>
    </source>
</evidence>
<evidence type="ECO:0000256" key="4">
    <source>
        <dbReference type="ARBA" id="ARBA00022723"/>
    </source>
</evidence>
<evidence type="ECO:0000256" key="2">
    <source>
        <dbReference type="ARBA" id="ARBA00009959"/>
    </source>
</evidence>
<keyword evidence="5 9" id="KW-0255">Endonuclease</keyword>
<dbReference type="Proteomes" id="UP000821846">
    <property type="component" value="Unassembled WGS sequence"/>
</dbReference>
<sequence>MSRLLFDDEDYYFQINEALEDDKQFVLIIYDIVDNKKRIKFSKMLEGYGKRVQKSAFEAMLSSKSYNKLMEEIPKYVSVRSTEDSVRIYRITGKGKVISWGDTPEPEEDVILI</sequence>
<dbReference type="EC" id="3.1.-.-" evidence="9"/>
<evidence type="ECO:0000256" key="7">
    <source>
        <dbReference type="ARBA" id="ARBA00022842"/>
    </source>
</evidence>
<dbReference type="GO" id="GO:0004519">
    <property type="term" value="F:endonuclease activity"/>
    <property type="evidence" value="ECO:0007669"/>
    <property type="project" value="UniProtKB-KW"/>
</dbReference>
<reference evidence="10 11" key="1">
    <citation type="journal article" date="2020" name="Cell Host Microbe">
        <title>Functional and Genomic Variation between Human-Derived Isolates of Lachnospiraceae Reveals Inter- and Intra-Species Diversity.</title>
        <authorList>
            <person name="Sorbara M.T."/>
            <person name="Littmann E.R."/>
            <person name="Fontana E."/>
            <person name="Moody T.U."/>
            <person name="Kohout C.E."/>
            <person name="Gjonbalaj M."/>
            <person name="Eaton V."/>
            <person name="Seok R."/>
            <person name="Leiner I.M."/>
            <person name="Pamer E.G."/>
        </authorList>
    </citation>
    <scope>NUCLEOTIDE SEQUENCE [LARGE SCALE GENOMIC DNA]</scope>
    <source>
        <strain evidence="10 11">MSK.14.16</strain>
    </source>
</reference>
<evidence type="ECO:0000256" key="8">
    <source>
        <dbReference type="ARBA" id="ARBA00023118"/>
    </source>
</evidence>
<organism evidence="10 11">
    <name type="scientific">Faecalicatena fissicatena</name>
    <dbReference type="NCBI Taxonomy" id="290055"/>
    <lineage>
        <taxon>Bacteria</taxon>
        <taxon>Bacillati</taxon>
        <taxon>Bacillota</taxon>
        <taxon>Clostridia</taxon>
        <taxon>Lachnospirales</taxon>
        <taxon>Lachnospiraceae</taxon>
        <taxon>Faecalicatena</taxon>
    </lineage>
</organism>
<dbReference type="CDD" id="cd09725">
    <property type="entry name" value="Cas2_I_II_III"/>
    <property type="match status" value="1"/>
</dbReference>
<evidence type="ECO:0000256" key="6">
    <source>
        <dbReference type="ARBA" id="ARBA00022801"/>
    </source>
</evidence>
<dbReference type="SUPFAM" id="SSF143430">
    <property type="entry name" value="TTP0101/SSO1404-like"/>
    <property type="match status" value="1"/>
</dbReference>
<keyword evidence="7 9" id="KW-0460">Magnesium</keyword>
<accession>A0ABX2H1C5</accession>
<protein>
    <recommendedName>
        <fullName evidence="9">CRISPR-associated endoribonuclease Cas2</fullName>
        <ecNumber evidence="9">3.1.-.-</ecNumber>
    </recommendedName>
</protein>
<keyword evidence="4 9" id="KW-0479">Metal-binding</keyword>
<name>A0ABX2H1C5_9FIRM</name>
<gene>
    <name evidence="9 10" type="primary">cas2</name>
    <name evidence="10" type="ORF">HFM93_12295</name>
</gene>
<comment type="function">
    <text evidence="9">CRISPR (clustered regularly interspaced short palindromic repeat), is an adaptive immune system that provides protection against mobile genetic elements (viruses, transposable elements and conjugative plasmids). CRISPR clusters contain sequences complementary to antecedent mobile elements and target invading nucleic acids. CRISPR clusters are transcribed and processed into CRISPR RNA (crRNA). Functions as a ssRNA-specific endoribonuclease. Involved in the integration of spacer DNA into the CRISPR cassette.</text>
</comment>
<evidence type="ECO:0000256" key="5">
    <source>
        <dbReference type="ARBA" id="ARBA00022759"/>
    </source>
</evidence>
<dbReference type="Pfam" id="PF09827">
    <property type="entry name" value="CRISPR_Cas2"/>
    <property type="match status" value="1"/>
</dbReference>
<evidence type="ECO:0000256" key="1">
    <source>
        <dbReference type="ARBA" id="ARBA00001946"/>
    </source>
</evidence>
<dbReference type="NCBIfam" id="TIGR01573">
    <property type="entry name" value="cas2"/>
    <property type="match status" value="1"/>
</dbReference>
<dbReference type="PANTHER" id="PTHR34405">
    <property type="entry name" value="CRISPR-ASSOCIATED ENDORIBONUCLEASE CAS2"/>
    <property type="match status" value="1"/>
</dbReference>
<keyword evidence="6 9" id="KW-0378">Hydrolase</keyword>
<dbReference type="EMBL" id="JAAWUZ010000055">
    <property type="protein sequence ID" value="NSG31029.1"/>
    <property type="molecule type" value="Genomic_DNA"/>
</dbReference>
<comment type="similarity">
    <text evidence="2 9">Belongs to the CRISPR-associated endoribonuclease Cas2 protein family.</text>
</comment>
<dbReference type="InterPro" id="IPR021127">
    <property type="entry name" value="CRISPR_associated_Cas2"/>
</dbReference>
<comment type="caution">
    <text evidence="10">The sequence shown here is derived from an EMBL/GenBank/DDBJ whole genome shotgun (WGS) entry which is preliminary data.</text>
</comment>
<proteinExistence type="inferred from homology"/>
<evidence type="ECO:0000313" key="11">
    <source>
        <dbReference type="Proteomes" id="UP000821846"/>
    </source>
</evidence>
<dbReference type="HAMAP" id="MF_01471">
    <property type="entry name" value="Cas2"/>
    <property type="match status" value="1"/>
</dbReference>
<dbReference type="PANTHER" id="PTHR34405:SF3">
    <property type="entry name" value="CRISPR-ASSOCIATED ENDORIBONUCLEASE CAS2 3"/>
    <property type="match status" value="1"/>
</dbReference>
<evidence type="ECO:0000256" key="3">
    <source>
        <dbReference type="ARBA" id="ARBA00022722"/>
    </source>
</evidence>
<dbReference type="InterPro" id="IPR019199">
    <property type="entry name" value="Virulence_VapD/CRISPR_Cas2"/>
</dbReference>
<comment type="cofactor">
    <cofactor evidence="1 9">
        <name>Mg(2+)</name>
        <dbReference type="ChEBI" id="CHEBI:18420"/>
    </cofactor>
</comment>
<evidence type="ECO:0000313" key="10">
    <source>
        <dbReference type="EMBL" id="NSG31029.1"/>
    </source>
</evidence>
<dbReference type="RefSeq" id="WP_173866834.1">
    <property type="nucleotide sequence ID" value="NZ_JAAWUU010000054.1"/>
</dbReference>
<keyword evidence="11" id="KW-1185">Reference proteome</keyword>
<keyword evidence="3 9" id="KW-0540">Nuclease</keyword>
<dbReference type="Gene3D" id="3.30.70.240">
    <property type="match status" value="1"/>
</dbReference>